<protein>
    <submittedName>
        <fullName evidence="2">Uncharacterized protein</fullName>
    </submittedName>
</protein>
<dbReference type="Proteomes" id="UP000815325">
    <property type="component" value="Unassembled WGS sequence"/>
</dbReference>
<feature type="compositionally biased region" description="Low complexity" evidence="1">
    <location>
        <begin position="63"/>
        <end position="73"/>
    </location>
</feature>
<keyword evidence="3" id="KW-1185">Reference proteome</keyword>
<feature type="region of interest" description="Disordered" evidence="1">
    <location>
        <begin position="32"/>
        <end position="133"/>
    </location>
</feature>
<reference evidence="2" key="1">
    <citation type="submission" date="2017-08" db="EMBL/GenBank/DDBJ databases">
        <authorList>
            <person name="Polle J.E."/>
            <person name="Barry K."/>
            <person name="Cushman J."/>
            <person name="Schmutz J."/>
            <person name="Tran D."/>
            <person name="Hathwaick L.T."/>
            <person name="Yim W.C."/>
            <person name="Jenkins J."/>
            <person name="Mckie-Krisberg Z.M."/>
            <person name="Prochnik S."/>
            <person name="Lindquist E."/>
            <person name="Dockter R.B."/>
            <person name="Adam C."/>
            <person name="Molina H."/>
            <person name="Bunkerborg J."/>
            <person name="Jin E."/>
            <person name="Buchheim M."/>
            <person name="Magnuson J."/>
        </authorList>
    </citation>
    <scope>NUCLEOTIDE SEQUENCE</scope>
    <source>
        <strain evidence="2">CCAP 19/18</strain>
    </source>
</reference>
<feature type="compositionally biased region" description="Low complexity" evidence="1">
    <location>
        <begin position="84"/>
        <end position="109"/>
    </location>
</feature>
<evidence type="ECO:0000313" key="2">
    <source>
        <dbReference type="EMBL" id="KAF5830893.1"/>
    </source>
</evidence>
<accession>A0ABQ7G8G0</accession>
<evidence type="ECO:0000256" key="1">
    <source>
        <dbReference type="SAM" id="MobiDB-lite"/>
    </source>
</evidence>
<evidence type="ECO:0000313" key="3">
    <source>
        <dbReference type="Proteomes" id="UP000815325"/>
    </source>
</evidence>
<organism evidence="2 3">
    <name type="scientific">Dunaliella salina</name>
    <name type="common">Green alga</name>
    <name type="synonym">Protococcus salinus</name>
    <dbReference type="NCBI Taxonomy" id="3046"/>
    <lineage>
        <taxon>Eukaryota</taxon>
        <taxon>Viridiplantae</taxon>
        <taxon>Chlorophyta</taxon>
        <taxon>core chlorophytes</taxon>
        <taxon>Chlorophyceae</taxon>
        <taxon>CS clade</taxon>
        <taxon>Chlamydomonadales</taxon>
        <taxon>Dunaliellaceae</taxon>
        <taxon>Dunaliella</taxon>
    </lineage>
</organism>
<comment type="caution">
    <text evidence="2">The sequence shown here is derived from an EMBL/GenBank/DDBJ whole genome shotgun (WGS) entry which is preliminary data.</text>
</comment>
<gene>
    <name evidence="2" type="ORF">DUNSADRAFT_13903</name>
</gene>
<sequence>MAQQASGPIAAEEDEFADADDEFASCYSGFSRMNSFTHEGSSFGAISKQAPSNPDQVKVKLEQGAAAQGQQHALSSAVEKDSSPKQQASQQQQQPHQQQQQQQGASHSQGGTGRAPPPKPKRDKNQGKCCTIQ</sequence>
<proteinExistence type="predicted"/>
<name>A0ABQ7G8G0_DUNSA</name>
<dbReference type="EMBL" id="MU069996">
    <property type="protein sequence ID" value="KAF5830893.1"/>
    <property type="molecule type" value="Genomic_DNA"/>
</dbReference>